<dbReference type="InterPro" id="IPR014032">
    <property type="entry name" value="Peptidase_A24A_bac"/>
</dbReference>
<dbReference type="PANTHER" id="PTHR30487:SF0">
    <property type="entry name" value="PREPILIN LEADER PEPTIDASE_N-METHYLTRANSFERASE-RELATED"/>
    <property type="match status" value="1"/>
</dbReference>
<keyword evidence="9" id="KW-0645">Protease</keyword>
<keyword evidence="5 9" id="KW-0812">Transmembrane</keyword>
<keyword evidence="14" id="KW-1185">Reference proteome</keyword>
<evidence type="ECO:0000256" key="6">
    <source>
        <dbReference type="ARBA" id="ARBA00022989"/>
    </source>
</evidence>
<evidence type="ECO:0000256" key="4">
    <source>
        <dbReference type="ARBA" id="ARBA00022519"/>
    </source>
</evidence>
<comment type="similarity">
    <text evidence="2 8">Belongs to the peptidase A24 family.</text>
</comment>
<dbReference type="PANTHER" id="PTHR30487">
    <property type="entry name" value="TYPE 4 PREPILIN-LIKE PROTEINS LEADER PEPTIDE-PROCESSING ENZYME"/>
    <property type="match status" value="1"/>
</dbReference>
<dbReference type="EC" id="2.1.1.-" evidence="9"/>
<evidence type="ECO:0000256" key="7">
    <source>
        <dbReference type="ARBA" id="ARBA00023136"/>
    </source>
</evidence>
<feature type="transmembrane region" description="Helical" evidence="10">
    <location>
        <begin position="30"/>
        <end position="56"/>
    </location>
</feature>
<dbReference type="PRINTS" id="PR00864">
    <property type="entry name" value="PREPILNPTASE"/>
</dbReference>
<keyword evidence="9" id="KW-0808">Transferase</keyword>
<keyword evidence="4" id="KW-0997">Cell inner membrane</keyword>
<evidence type="ECO:0000313" key="13">
    <source>
        <dbReference type="EMBL" id="ERD99692.1"/>
    </source>
</evidence>
<gene>
    <name evidence="13" type="ORF">O166_16670</name>
</gene>
<dbReference type="EC" id="3.4.23.43" evidence="9"/>
<feature type="transmembrane region" description="Helical" evidence="10">
    <location>
        <begin position="150"/>
        <end position="169"/>
    </location>
</feature>
<proteinExistence type="inferred from homology"/>
<feature type="transmembrane region" description="Helical" evidence="10">
    <location>
        <begin position="248"/>
        <end position="269"/>
    </location>
</feature>
<evidence type="ECO:0000256" key="5">
    <source>
        <dbReference type="ARBA" id="ARBA00022692"/>
    </source>
</evidence>
<dbReference type="InterPro" id="IPR050882">
    <property type="entry name" value="Prepilin_peptidase/N-MTase"/>
</dbReference>
<dbReference type="EMBL" id="AVPH01000288">
    <property type="protein sequence ID" value="ERD99692.1"/>
    <property type="molecule type" value="Genomic_DNA"/>
</dbReference>
<keyword evidence="9" id="KW-0489">Methyltransferase</keyword>
<evidence type="ECO:0000256" key="8">
    <source>
        <dbReference type="RuleBase" id="RU003793"/>
    </source>
</evidence>
<dbReference type="Proteomes" id="UP000016426">
    <property type="component" value="Unassembled WGS sequence"/>
</dbReference>
<dbReference type="InterPro" id="IPR010627">
    <property type="entry name" value="Prepilin_pept_A24_N"/>
</dbReference>
<keyword evidence="3" id="KW-1003">Cell membrane</keyword>
<evidence type="ECO:0000313" key="14">
    <source>
        <dbReference type="Proteomes" id="UP000016426"/>
    </source>
</evidence>
<keyword evidence="9" id="KW-0378">Hydrolase</keyword>
<dbReference type="RefSeq" id="WP_021478943.1">
    <property type="nucleotide sequence ID" value="NZ_AVPH01000288.1"/>
</dbReference>
<dbReference type="InterPro" id="IPR000045">
    <property type="entry name" value="Prepilin_IV_endopep_pep"/>
</dbReference>
<reference evidence="13 14" key="1">
    <citation type="journal article" date="2013" name="Genome Announc.">
        <title>Genome Sequence of the Pigment-Producing Bacterium Pseudogulbenkiania ferrooxidans, Isolated from Loktak Lake.</title>
        <authorList>
            <person name="Puranik S."/>
            <person name="Talkal R."/>
            <person name="Qureshi A."/>
            <person name="Khardenavis A."/>
            <person name="Kapley A."/>
            <person name="Purohit H.J."/>
        </authorList>
    </citation>
    <scope>NUCLEOTIDE SEQUENCE [LARGE SCALE GENOMIC DNA]</scope>
    <source>
        <strain evidence="13 14">EGD-HP2</strain>
    </source>
</reference>
<dbReference type="Pfam" id="PF01478">
    <property type="entry name" value="Peptidase_A24"/>
    <property type="match status" value="1"/>
</dbReference>
<comment type="catalytic activity">
    <reaction evidence="9">
        <text>Typically cleaves a -Gly-|-Phe- bond to release an N-terminal, basic peptide of 5-8 residues from type IV prepilin, and then N-methylates the new N-terminal amino group, the methyl donor being S-adenosyl-L-methionine.</text>
        <dbReference type="EC" id="3.4.23.43"/>
    </reaction>
</comment>
<feature type="transmembrane region" description="Helical" evidence="10">
    <location>
        <begin position="125"/>
        <end position="144"/>
    </location>
</feature>
<evidence type="ECO:0000259" key="11">
    <source>
        <dbReference type="Pfam" id="PF01478"/>
    </source>
</evidence>
<feature type="transmembrane region" description="Helical" evidence="10">
    <location>
        <begin position="7"/>
        <end position="24"/>
    </location>
</feature>
<comment type="function">
    <text evidence="9">Plays an essential role in type IV pili and type II pseudopili formation by proteolytically removing the leader sequence from substrate proteins and subsequently monomethylating the alpha-amino group of the newly exposed N-terminal phenylalanine.</text>
</comment>
<dbReference type="Pfam" id="PF06750">
    <property type="entry name" value="A24_N_bact"/>
    <property type="match status" value="1"/>
</dbReference>
<evidence type="ECO:0000256" key="1">
    <source>
        <dbReference type="ARBA" id="ARBA00004429"/>
    </source>
</evidence>
<accession>A0ABP2XGA4</accession>
<feature type="transmembrane region" description="Helical" evidence="10">
    <location>
        <begin position="181"/>
        <end position="212"/>
    </location>
</feature>
<keyword evidence="9" id="KW-0511">Multifunctional enzyme</keyword>
<dbReference type="Gene3D" id="1.20.120.1220">
    <property type="match status" value="1"/>
</dbReference>
<evidence type="ECO:0000256" key="2">
    <source>
        <dbReference type="ARBA" id="ARBA00005801"/>
    </source>
</evidence>
<evidence type="ECO:0000256" key="10">
    <source>
        <dbReference type="SAM" id="Phobius"/>
    </source>
</evidence>
<protein>
    <recommendedName>
        <fullName evidence="9">Prepilin leader peptidase/N-methyltransferase</fullName>
        <ecNumber evidence="9">2.1.1.-</ecNumber>
        <ecNumber evidence="9">3.4.23.43</ecNumber>
    </recommendedName>
</protein>
<comment type="caution">
    <text evidence="13">The sequence shown here is derived from an EMBL/GenBank/DDBJ whole genome shotgun (WGS) entry which is preliminary data.</text>
</comment>
<organism evidence="13 14">
    <name type="scientific">Pseudogulbenkiania ferrooxidans EGD-HP2</name>
    <dbReference type="NCBI Taxonomy" id="1388764"/>
    <lineage>
        <taxon>Bacteria</taxon>
        <taxon>Pseudomonadati</taxon>
        <taxon>Pseudomonadota</taxon>
        <taxon>Betaproteobacteria</taxon>
        <taxon>Neisseriales</taxon>
        <taxon>Chromobacteriaceae</taxon>
        <taxon>Pseudogulbenkiania</taxon>
    </lineage>
</organism>
<name>A0ABP2XGA4_9NEIS</name>
<evidence type="ECO:0000256" key="3">
    <source>
        <dbReference type="ARBA" id="ARBA00022475"/>
    </source>
</evidence>
<sequence length="310" mass="32892">MIDRKSALLIGSASIALTALFAWLSQNATLAVQFAVVLLILGLLLGSFLNVLVYRLPKMMESAWRRECAEATNQPAPPLETLTLSRPRSHCPACHASLAGWQLIPLLGYLLLRGRCARCAARISLRYPLIELGVGLAFCCIGWHLGPHPIAAACLVLVFLLSALALIDLDAKLLPDSLTQALLWLGLIANLFHAFAPLQDAVIGAIAGYSLMRTIAALFRWSTGLDGLGAGDFKLVAGLGAWLGWQQLPLIVGLGAISSALTGGALIALRKIDSHAPQPFGPHLIGAAAVALFWGNEIAAWYLKTALGQG</sequence>
<evidence type="ECO:0000256" key="9">
    <source>
        <dbReference type="RuleBase" id="RU003794"/>
    </source>
</evidence>
<keyword evidence="6 10" id="KW-1133">Transmembrane helix</keyword>
<feature type="transmembrane region" description="Helical" evidence="10">
    <location>
        <begin position="281"/>
        <end position="303"/>
    </location>
</feature>
<feature type="domain" description="Prepilin type IV endopeptidase peptidase" evidence="11">
    <location>
        <begin position="155"/>
        <end position="261"/>
    </location>
</feature>
<evidence type="ECO:0000259" key="12">
    <source>
        <dbReference type="Pfam" id="PF06750"/>
    </source>
</evidence>
<feature type="domain" description="Prepilin peptidase A24 N-terminal" evidence="12">
    <location>
        <begin position="40"/>
        <end position="144"/>
    </location>
</feature>
<comment type="subcellular location">
    <subcellularLocation>
        <location evidence="1">Cell inner membrane</location>
        <topology evidence="1">Multi-pass membrane protein</topology>
    </subcellularLocation>
    <subcellularLocation>
        <location evidence="9">Cell membrane</location>
        <topology evidence="9">Multi-pass membrane protein</topology>
    </subcellularLocation>
</comment>
<keyword evidence="7 10" id="KW-0472">Membrane</keyword>